<dbReference type="OrthoDB" id="177724at2"/>
<dbReference type="InterPro" id="IPR006644">
    <property type="entry name" value="Cadg"/>
</dbReference>
<evidence type="ECO:0000313" key="5">
    <source>
        <dbReference type="Proteomes" id="UP000190774"/>
    </source>
</evidence>
<evidence type="ECO:0000313" key="4">
    <source>
        <dbReference type="EMBL" id="SKA99394.1"/>
    </source>
</evidence>
<feature type="signal peptide" evidence="2">
    <location>
        <begin position="1"/>
        <end position="23"/>
    </location>
</feature>
<dbReference type="EMBL" id="FUYE01000009">
    <property type="protein sequence ID" value="SKA99394.1"/>
    <property type="molecule type" value="Genomic_DNA"/>
</dbReference>
<feature type="chain" id="PRO_5012459398" evidence="2">
    <location>
        <begin position="24"/>
        <end position="1042"/>
    </location>
</feature>
<protein>
    <submittedName>
        <fullName evidence="4">Putative Ig domain-containing protein</fullName>
    </submittedName>
</protein>
<dbReference type="STRING" id="48467.SAMN02745166_02926"/>
<keyword evidence="2" id="KW-0732">Signal</keyword>
<dbReference type="AlphaFoldDB" id="A0A1T4YC91"/>
<proteinExistence type="predicted"/>
<evidence type="ECO:0000259" key="3">
    <source>
        <dbReference type="SMART" id="SM00736"/>
    </source>
</evidence>
<reference evidence="5" key="1">
    <citation type="submission" date="2017-02" db="EMBL/GenBank/DDBJ databases">
        <authorList>
            <person name="Varghese N."/>
            <person name="Submissions S."/>
        </authorList>
    </citation>
    <scope>NUCLEOTIDE SEQUENCE [LARGE SCALE GENOMIC DNA]</scope>
    <source>
        <strain evidence="5">ATCC 700200</strain>
    </source>
</reference>
<dbReference type="Pfam" id="PF05345">
    <property type="entry name" value="He_PIG"/>
    <property type="match status" value="3"/>
</dbReference>
<sequence>MINKLFSRVAALSLGLSSASALAVDYVLTQESTHVVPVTRGSANTTHFGWDSFGAISTPIDDTTPDIGANPPEGVRFRTTTEEDHTSSTGNFYTSANPPSEEVTVVTAGTPGVTGKTTIVVQLVTLYGGFPSPYILGDIGGVSPTVIQGTNKTGRGQLWAVWQLEGNAESYTFTITGAPDTLAYSFDKIEVDTFWSAEGETIGDTMVLNEPTPVAAILEQTSGILAPSGRGTSGTTYFGWDTFGVTGPATVINDNTPDIGSDSMGLARFQTKNEEIHQFSGGGNLYLLSFDPKVDLTLDEQITVPTNGVVGEEGYTTIILQIASASSGMGGSDFANEIYIGSINDIEPTIVVQGPSASTAQLWAKWEIPGNQATYSIDIKGVPNQQHYSFDKVVVDTKYSRYGYVGDTMRAKTVEITTEVLADAVKGTSYSVQLEATGGNTPYIWSLAEASTLPEGLSLSAEGVISGTPSELGSLTFTVSAKDGEDYAAEATYVLDVVSGLAIVTSELPTAVVGKAYSASLEAEAGQPDYTWTLTAGTLPAGLQLNAEEGTLSGVPTEAGEVELTFTVTDAEESSVSKELNLIVSASLPAPVVNAISFTPTTPGTDFAYTVTATNYPDKFAITGLPKGLKYVATTGVISGKTTVAGVYLVQVRASNRAGTSAQVTAPLIVKALAPSIVGSFSGLIERDTDANANLGSTFTLTTTSTGAYTLAVKSAAASKSVKGFLNGNAPHISVNVNGSPLRLTLDDETQLVSGTHGSASIQGWRTVWDKKFNPASTREGYYSVAIDLADEDDLEDDTIPHGFGYATVTVASAGTLKIVGKTADGQTITSASAMGPQGEVAVYTGLYAKKGSILGLWEIAEDAEGLFLGNDVTGELTWSKPETKGRTYPAAFEDVELSVEGGYLGFSAKGPVALGLPDTGAIDLRFAGGGVEASEINPDVEGASWTDKYTVNFNGTDNPGAVTLKVNKANGVITGSFGLVESTPVLVRKGVKIQGQIVRLSDGEVKAVGWFLLPQIPGENETAKTSPILSGAFSLEQTVAP</sequence>
<gene>
    <name evidence="4" type="ORF">SAMN02745166_02926</name>
</gene>
<dbReference type="InterPro" id="IPR015919">
    <property type="entry name" value="Cadherin-like_sf"/>
</dbReference>
<feature type="region of interest" description="Disordered" evidence="1">
    <location>
        <begin position="61"/>
        <end position="99"/>
    </location>
</feature>
<dbReference type="Proteomes" id="UP000190774">
    <property type="component" value="Unassembled WGS sequence"/>
</dbReference>
<dbReference type="GO" id="GO:0005509">
    <property type="term" value="F:calcium ion binding"/>
    <property type="evidence" value="ECO:0007669"/>
    <property type="project" value="InterPro"/>
</dbReference>
<feature type="domain" description="Dystroglycan-type cadherin-like" evidence="3">
    <location>
        <begin position="503"/>
        <end position="591"/>
    </location>
</feature>
<dbReference type="SMART" id="SM00736">
    <property type="entry name" value="CADG"/>
    <property type="match status" value="1"/>
</dbReference>
<feature type="compositionally biased region" description="Basic and acidic residues" evidence="1">
    <location>
        <begin position="75"/>
        <end position="86"/>
    </location>
</feature>
<dbReference type="Gene3D" id="2.60.40.10">
    <property type="entry name" value="Immunoglobulins"/>
    <property type="match status" value="3"/>
</dbReference>
<dbReference type="InterPro" id="IPR013783">
    <property type="entry name" value="Ig-like_fold"/>
</dbReference>
<keyword evidence="5" id="KW-1185">Reference proteome</keyword>
<evidence type="ECO:0000256" key="2">
    <source>
        <dbReference type="SAM" id="SignalP"/>
    </source>
</evidence>
<name>A0A1T4YC91_9BACT</name>
<feature type="compositionally biased region" description="Polar residues" evidence="1">
    <location>
        <begin position="87"/>
        <end position="98"/>
    </location>
</feature>
<dbReference type="SUPFAM" id="SSF49313">
    <property type="entry name" value="Cadherin-like"/>
    <property type="match status" value="3"/>
</dbReference>
<organism evidence="4 5">
    <name type="scientific">Prosthecobacter debontii</name>
    <dbReference type="NCBI Taxonomy" id="48467"/>
    <lineage>
        <taxon>Bacteria</taxon>
        <taxon>Pseudomonadati</taxon>
        <taxon>Verrucomicrobiota</taxon>
        <taxon>Verrucomicrobiia</taxon>
        <taxon>Verrucomicrobiales</taxon>
        <taxon>Verrucomicrobiaceae</taxon>
        <taxon>Prosthecobacter</taxon>
    </lineage>
</organism>
<dbReference type="GO" id="GO:0016020">
    <property type="term" value="C:membrane"/>
    <property type="evidence" value="ECO:0007669"/>
    <property type="project" value="InterPro"/>
</dbReference>
<accession>A0A1T4YC91</accession>
<dbReference type="RefSeq" id="WP_078814105.1">
    <property type="nucleotide sequence ID" value="NZ_FUYE01000009.1"/>
</dbReference>
<evidence type="ECO:0000256" key="1">
    <source>
        <dbReference type="SAM" id="MobiDB-lite"/>
    </source>
</evidence>